<evidence type="ECO:0000256" key="1">
    <source>
        <dbReference type="SAM" id="MobiDB-lite"/>
    </source>
</evidence>
<protein>
    <submittedName>
        <fullName evidence="2">33150_t:CDS:1</fullName>
    </submittedName>
</protein>
<dbReference type="EMBL" id="CAJVQB010067632">
    <property type="protein sequence ID" value="CAG8842013.1"/>
    <property type="molecule type" value="Genomic_DNA"/>
</dbReference>
<organism evidence="2 3">
    <name type="scientific">Gigaspora margarita</name>
    <dbReference type="NCBI Taxonomy" id="4874"/>
    <lineage>
        <taxon>Eukaryota</taxon>
        <taxon>Fungi</taxon>
        <taxon>Fungi incertae sedis</taxon>
        <taxon>Mucoromycota</taxon>
        <taxon>Glomeromycotina</taxon>
        <taxon>Glomeromycetes</taxon>
        <taxon>Diversisporales</taxon>
        <taxon>Gigasporaceae</taxon>
        <taxon>Gigaspora</taxon>
    </lineage>
</organism>
<feature type="region of interest" description="Disordered" evidence="1">
    <location>
        <begin position="95"/>
        <end position="118"/>
    </location>
</feature>
<proteinExistence type="predicted"/>
<feature type="non-terminal residue" evidence="2">
    <location>
        <position position="1"/>
    </location>
</feature>
<evidence type="ECO:0000313" key="2">
    <source>
        <dbReference type="EMBL" id="CAG8842013.1"/>
    </source>
</evidence>
<keyword evidence="3" id="KW-1185">Reference proteome</keyword>
<feature type="non-terminal residue" evidence="2">
    <location>
        <position position="118"/>
    </location>
</feature>
<reference evidence="2 3" key="1">
    <citation type="submission" date="2021-06" db="EMBL/GenBank/DDBJ databases">
        <authorList>
            <person name="Kallberg Y."/>
            <person name="Tangrot J."/>
            <person name="Rosling A."/>
        </authorList>
    </citation>
    <scope>NUCLEOTIDE SEQUENCE [LARGE SCALE GENOMIC DNA]</scope>
    <source>
        <strain evidence="2 3">120-4 pot B 10/14</strain>
    </source>
</reference>
<comment type="caution">
    <text evidence="2">The sequence shown here is derived from an EMBL/GenBank/DDBJ whole genome shotgun (WGS) entry which is preliminary data.</text>
</comment>
<gene>
    <name evidence="2" type="ORF">GMARGA_LOCUS35757</name>
</gene>
<sequence>PARTKKKSESQIEERLRTKQPVTNQPIINQPVTNQPAVSMLVVAPVDDFALPTIEEAEGYFANKAPKYVLYDNLWKDYLSPAIYLANMEELSTCTTDPEEESLDKKLEKNLEEAHFDE</sequence>
<feature type="compositionally biased region" description="Polar residues" evidence="1">
    <location>
        <begin position="20"/>
        <end position="29"/>
    </location>
</feature>
<evidence type="ECO:0000313" key="3">
    <source>
        <dbReference type="Proteomes" id="UP000789901"/>
    </source>
</evidence>
<name>A0ABN7WWC8_GIGMA</name>
<accession>A0ABN7WWC8</accession>
<feature type="region of interest" description="Disordered" evidence="1">
    <location>
        <begin position="1"/>
        <end position="29"/>
    </location>
</feature>
<feature type="compositionally biased region" description="Basic and acidic residues" evidence="1">
    <location>
        <begin position="7"/>
        <end position="17"/>
    </location>
</feature>
<dbReference type="Proteomes" id="UP000789901">
    <property type="component" value="Unassembled WGS sequence"/>
</dbReference>
<feature type="compositionally biased region" description="Basic and acidic residues" evidence="1">
    <location>
        <begin position="103"/>
        <end position="118"/>
    </location>
</feature>